<evidence type="ECO:0000256" key="1">
    <source>
        <dbReference type="SAM" id="SignalP"/>
    </source>
</evidence>
<dbReference type="InterPro" id="IPR000601">
    <property type="entry name" value="PKD_dom"/>
</dbReference>
<dbReference type="InterPro" id="IPR022409">
    <property type="entry name" value="PKD/Chitinase_dom"/>
</dbReference>
<feature type="domain" description="PKD" evidence="2">
    <location>
        <begin position="897"/>
        <end position="942"/>
    </location>
</feature>
<evidence type="ECO:0000313" key="3">
    <source>
        <dbReference type="EMBL" id="UYQ93561.1"/>
    </source>
</evidence>
<dbReference type="Pfam" id="PF25778">
    <property type="entry name" value="DUF7948"/>
    <property type="match status" value="1"/>
</dbReference>
<feature type="domain" description="PKD" evidence="2">
    <location>
        <begin position="794"/>
        <end position="850"/>
    </location>
</feature>
<dbReference type="InterPro" id="IPR057708">
    <property type="entry name" value="DUF7948"/>
</dbReference>
<dbReference type="SUPFAM" id="SSF49299">
    <property type="entry name" value="PKD domain"/>
    <property type="match status" value="4"/>
</dbReference>
<dbReference type="RefSeq" id="WP_244837457.1">
    <property type="nucleotide sequence ID" value="NZ_CP107006.1"/>
</dbReference>
<dbReference type="Pfam" id="PF13585">
    <property type="entry name" value="CHU_C"/>
    <property type="match status" value="1"/>
</dbReference>
<dbReference type="CDD" id="cd00146">
    <property type="entry name" value="PKD"/>
    <property type="match status" value="4"/>
</dbReference>
<dbReference type="Proteomes" id="UP001162741">
    <property type="component" value="Chromosome"/>
</dbReference>
<evidence type="ECO:0000313" key="4">
    <source>
        <dbReference type="Proteomes" id="UP001162741"/>
    </source>
</evidence>
<protein>
    <submittedName>
        <fullName evidence="3">PKD domain-containing protein</fullName>
    </submittedName>
</protein>
<feature type="domain" description="PKD" evidence="2">
    <location>
        <begin position="1071"/>
        <end position="1104"/>
    </location>
</feature>
<proteinExistence type="predicted"/>
<dbReference type="PANTHER" id="PTHR35580">
    <property type="entry name" value="CELL SURFACE GLYCOPROTEIN (S-LAYER PROTEIN)-LIKE PROTEIN"/>
    <property type="match status" value="1"/>
</dbReference>
<dbReference type="InterPro" id="IPR026341">
    <property type="entry name" value="T9SS_type_B"/>
</dbReference>
<sequence>MKAIFPIGLFSVMLAMLVLPVNAQDAGSDFTPLEFVENKGQWKGDFLFKTDLGGTAIFLKKTGFTYLMLSKEDMARVPELNHGHNHSADFHFDPAGKGNAGSKSAAKPGNSTPLTMSQIRGHAYEVTFLNANPNPQIIADKPSTGYSNYFIGNDPKMWASNVMSYGSITYKDLYPGIDVHVYSDGGQMKYDLIVHPGADPSKVALQYTGAEKLSIKKEQLVIQTSVGEAMELMPFAYQYVNSERVSVKVSYQLKGNILTYKISGRYDNSNPLVIDPNVVFSTLTGSRADNWGYTATYDPAGNFYAGGIVFGVGYPVTPGALQNAMGGGDYDIAITKFNPVGTAALYSTYLGGSGEEQPHSLVVDSQGNLVISGRTNSGNYPAPTLIGTGGGYDMVITKLNATGTGLVGSIKIGGSGNDGVNMRPSKSGGAYSLLRNYGDDARSEVIVDGADNIYVAGSSQSSNFPVTAGVFQGTYGGGLQDAVVLKINPACNALTWGSFLGGNKEDAAYVLALNIDNSLYVSGATASANFPGTSSGVYSAYRGGICDGYISHISNNGTTLINGTYIGSDNNQADEVYGVQTDVGGNVYVMGTTEGTWPVKQPPGTTTFYNDNSKQFIMKLEANLANVVYSTTFGKQASYPSISPTAFLVDRCQNVYVSGWGGELNSQAKYPNSGTYGLPVTPDARKASTDGSDFYFFVMERDCIGQLYGTFYGGNQLLEHVDGGTSRFDRNGVIYQSICSSCGTGNRPRFPTTPGAYASGLPPNCNLAALKIAFNLDGVKAGFKTQERKNNYCVPSTITFVDTTNLPAVSWEWSFGDNSAPVTTNTGTVSYTYNLVGDYTVRLIKYDPASCNVRDTAYLPVRIRADQAQVGFTATRIIPPCTSLQYVFVNNSTAPPGKPFTNRSFVWDFGDNTPTVTADTTRQFHQYATEGVYNVTLTLVDTNYCNAPEVITQQLRVAANVVARFETPADGCVPYTAVFNNTSSGGVTFEWEFGDGGTSTDVYPEHTYNTPGTYTVKMRAFDPNTCNLVDSTTFDITVHAIPVADFDFLPLKPQENTPTTFTNLSQGASLYWWTFGDGDTSTLANPVHQYNKTGTYDVCLVAENQFQCADTICKTVDAIVIPLFDVPSAFSPNGDGANDVFMVRGFGISKFNLKVFNRWGQLMFESNDPRVGWDGRFKGQIQPMDAYAFTVVLEFSDGQKGSRTGSVTLLR</sequence>
<gene>
    <name evidence="3" type="ORF">MKQ68_00405</name>
</gene>
<dbReference type="PANTHER" id="PTHR35580:SF1">
    <property type="entry name" value="PHYTASE-LIKE DOMAIN-CONTAINING PROTEIN"/>
    <property type="match status" value="1"/>
</dbReference>
<accession>A0ABY6J1M2</accession>
<reference evidence="3" key="1">
    <citation type="submission" date="2022-10" db="EMBL/GenBank/DDBJ databases">
        <title>Chitinophaga sp. nov., isolated from soil.</title>
        <authorList>
            <person name="Jeon C.O."/>
        </authorList>
    </citation>
    <scope>NUCLEOTIDE SEQUENCE</scope>
    <source>
        <strain evidence="3">R8</strain>
    </source>
</reference>
<dbReference type="InterPro" id="IPR052918">
    <property type="entry name" value="Motility_Chemotaxis_Reg"/>
</dbReference>
<dbReference type="InterPro" id="IPR013783">
    <property type="entry name" value="Ig-like_fold"/>
</dbReference>
<feature type="domain" description="PKD" evidence="2">
    <location>
        <begin position="980"/>
        <end position="1022"/>
    </location>
</feature>
<organism evidence="3 4">
    <name type="scientific">Chitinophaga horti</name>
    <dbReference type="NCBI Taxonomy" id="2920382"/>
    <lineage>
        <taxon>Bacteria</taxon>
        <taxon>Pseudomonadati</taxon>
        <taxon>Bacteroidota</taxon>
        <taxon>Chitinophagia</taxon>
        <taxon>Chitinophagales</taxon>
        <taxon>Chitinophagaceae</taxon>
        <taxon>Chitinophaga</taxon>
    </lineage>
</organism>
<dbReference type="Gene3D" id="2.60.40.10">
    <property type="entry name" value="Immunoglobulins"/>
    <property type="match status" value="4"/>
</dbReference>
<keyword evidence="1" id="KW-0732">Signal</keyword>
<dbReference type="NCBIfam" id="TIGR04131">
    <property type="entry name" value="Bac_Flav_CTERM"/>
    <property type="match status" value="1"/>
</dbReference>
<feature type="chain" id="PRO_5046526078" evidence="1">
    <location>
        <begin position="24"/>
        <end position="1211"/>
    </location>
</feature>
<feature type="signal peptide" evidence="1">
    <location>
        <begin position="1"/>
        <end position="23"/>
    </location>
</feature>
<dbReference type="SMART" id="SM00089">
    <property type="entry name" value="PKD"/>
    <property type="match status" value="4"/>
</dbReference>
<dbReference type="Pfam" id="PF18911">
    <property type="entry name" value="PKD_4"/>
    <property type="match status" value="4"/>
</dbReference>
<evidence type="ECO:0000259" key="2">
    <source>
        <dbReference type="PROSITE" id="PS50093"/>
    </source>
</evidence>
<dbReference type="PROSITE" id="PS50093">
    <property type="entry name" value="PKD"/>
    <property type="match status" value="4"/>
</dbReference>
<dbReference type="InterPro" id="IPR035986">
    <property type="entry name" value="PKD_dom_sf"/>
</dbReference>
<dbReference type="Pfam" id="PF06739">
    <property type="entry name" value="SBBP"/>
    <property type="match status" value="1"/>
</dbReference>
<dbReference type="EMBL" id="CP107006">
    <property type="protein sequence ID" value="UYQ93561.1"/>
    <property type="molecule type" value="Genomic_DNA"/>
</dbReference>
<name>A0ABY6J1M2_9BACT</name>
<dbReference type="InterPro" id="IPR010620">
    <property type="entry name" value="SBBP_repeat"/>
</dbReference>
<keyword evidence="4" id="KW-1185">Reference proteome</keyword>